<dbReference type="GO" id="GO:0006094">
    <property type="term" value="P:gluconeogenesis"/>
    <property type="evidence" value="ECO:0007669"/>
    <property type="project" value="UniProtKB-UniPathway"/>
</dbReference>
<dbReference type="PANTHER" id="PTHR43030">
    <property type="entry name" value="PHOSPHOENOLPYRUVATE SYNTHASE"/>
    <property type="match status" value="1"/>
</dbReference>
<dbReference type="Pfam" id="PF01326">
    <property type="entry name" value="PPDK_N"/>
    <property type="match status" value="1"/>
</dbReference>
<keyword evidence="18" id="KW-0670">Pyruvate</keyword>
<dbReference type="Gene3D" id="3.30.470.20">
    <property type="entry name" value="ATP-grasp fold, B domain"/>
    <property type="match status" value="1"/>
</dbReference>
<evidence type="ECO:0000259" key="15">
    <source>
        <dbReference type="Pfam" id="PF00391"/>
    </source>
</evidence>
<evidence type="ECO:0000256" key="2">
    <source>
        <dbReference type="ARBA" id="ARBA00002988"/>
    </source>
</evidence>
<dbReference type="InterPro" id="IPR015813">
    <property type="entry name" value="Pyrv/PenolPyrv_kinase-like_dom"/>
</dbReference>
<evidence type="ECO:0000256" key="7">
    <source>
        <dbReference type="ARBA" id="ARBA00022679"/>
    </source>
</evidence>
<sequence length="747" mass="83381">MVKNILWFKEITKNDTPLAGGKGANLGEMFHLNIPVPNGFVVTSYAYYKFLDESSLRQKIKTELGKLDVSDSQKLQRASKNIQTAILRAKMSKNLRDAIKFYYHNLCGQTDKPVAVRSSATAEDLPDASFAGQQETFLNMVGYKDVVKAVQKCWASLFEARAIFYRQEKKFDHFKVGIAVPVQLMIQSETSGIMFTINPINNDKSVISVEAGFGLGQPIVSGEIIPDQYLVSKKDFTIIKKEVVSQEWQLTRAGKIKISKMHRKQQKIKDKIVIELAKFGVKLENHYGKPQDIEWAFEKGKVYIVQTRPVTTLNLRADITELKVSDKEPLLEGIGASPGAVSGKVVILKSPKELNRIKSGDILVTKMTSPDYVPGMKRAGAIVTDKGGRNSHAAIVSRELGIPAVVGTELATKMLKTGEVVTVDGSAGKVYEGDESKNIVKLHIDKKFSSMKTATKVYVNLAEPELALSVAQRNVEGVGLLRAEFMIAQIGKHPRAFIKENNKEEFIKKLAEGVETFAKAFYPRPVVYRATDFKTNEYRDLKGGYEFEASEDNPLIGFRGVIRYTNDSEVFEMELNSIKYVRNKLGYKNLHLMLPFVRTVEELLEVKKIIASIGLRRSHNFKLWLMVEIPANVILLEEFVKAGIDGVSIGSNDLSMLILGVDRDNEKVAGPDKTEMNPAVLWAIEQTVKRAKKLGITASICGQAPSVYPKLVKDLVNWGITSVSVSPDAIEITRKFIYDAEYNKIRK</sequence>
<dbReference type="FunFam" id="3.30.1490.20:FF:000010">
    <property type="entry name" value="Phosphoenolpyruvate synthase"/>
    <property type="match status" value="1"/>
</dbReference>
<dbReference type="SUPFAM" id="SSF51621">
    <property type="entry name" value="Phosphoenolpyruvate/pyruvate domain"/>
    <property type="match status" value="1"/>
</dbReference>
<evidence type="ECO:0000313" key="19">
    <source>
        <dbReference type="Proteomes" id="UP000231388"/>
    </source>
</evidence>
<dbReference type="Gene3D" id="3.30.1490.20">
    <property type="entry name" value="ATP-grasp fold, A domain"/>
    <property type="match status" value="1"/>
</dbReference>
<dbReference type="AlphaFoldDB" id="A0A2G9XE41"/>
<evidence type="ECO:0000256" key="14">
    <source>
        <dbReference type="ARBA" id="ARBA00047700"/>
    </source>
</evidence>
<comment type="caution">
    <text evidence="18">The sequence shown here is derived from an EMBL/GenBank/DDBJ whole genome shotgun (WGS) entry which is preliminary data.</text>
</comment>
<evidence type="ECO:0000256" key="8">
    <source>
        <dbReference type="ARBA" id="ARBA00022723"/>
    </source>
</evidence>
<dbReference type="InterPro" id="IPR006319">
    <property type="entry name" value="PEP_synth"/>
</dbReference>
<dbReference type="NCBIfam" id="TIGR01418">
    <property type="entry name" value="PEP_synth"/>
    <property type="match status" value="1"/>
</dbReference>
<evidence type="ECO:0000256" key="5">
    <source>
        <dbReference type="ARBA" id="ARBA00011996"/>
    </source>
</evidence>
<dbReference type="InterPro" id="IPR036637">
    <property type="entry name" value="Phosphohistidine_dom_sf"/>
</dbReference>
<dbReference type="PANTHER" id="PTHR43030:SF1">
    <property type="entry name" value="PHOSPHOENOLPYRUVATE SYNTHASE"/>
    <property type="match status" value="1"/>
</dbReference>
<dbReference type="SUPFAM" id="SSF56059">
    <property type="entry name" value="Glutathione synthetase ATP-binding domain-like"/>
    <property type="match status" value="1"/>
</dbReference>
<organism evidence="18 19">
    <name type="scientific">candidate division WWE3 bacterium CG23_combo_of_CG06-09_8_20_14_all_40_14</name>
    <dbReference type="NCBI Taxonomy" id="1975095"/>
    <lineage>
        <taxon>Bacteria</taxon>
        <taxon>Katanobacteria</taxon>
    </lineage>
</organism>
<dbReference type="EC" id="2.7.9.2" evidence="5"/>
<dbReference type="Pfam" id="PF00391">
    <property type="entry name" value="PEP-utilizers"/>
    <property type="match status" value="1"/>
</dbReference>
<dbReference type="Proteomes" id="UP000231388">
    <property type="component" value="Unassembled WGS sequence"/>
</dbReference>
<dbReference type="GO" id="GO:0005524">
    <property type="term" value="F:ATP binding"/>
    <property type="evidence" value="ECO:0007669"/>
    <property type="project" value="UniProtKB-KW"/>
</dbReference>
<evidence type="ECO:0000256" key="10">
    <source>
        <dbReference type="ARBA" id="ARBA00022777"/>
    </source>
</evidence>
<comment type="function">
    <text evidence="2">Catalyzes the phosphorylation of pyruvate to phosphoenolpyruvate.</text>
</comment>
<protein>
    <recommendedName>
        <fullName evidence="6">Phosphoenolpyruvate synthase</fullName>
        <ecNumber evidence="5">2.7.9.2</ecNumber>
    </recommendedName>
    <alternativeName>
        <fullName evidence="13">Pyruvate, water dikinase</fullName>
    </alternativeName>
</protein>
<dbReference type="InterPro" id="IPR018274">
    <property type="entry name" value="PEP_util_AS"/>
</dbReference>
<comment type="catalytic activity">
    <reaction evidence="14">
        <text>pyruvate + ATP + H2O = phosphoenolpyruvate + AMP + phosphate + 2 H(+)</text>
        <dbReference type="Rhea" id="RHEA:11364"/>
        <dbReference type="ChEBI" id="CHEBI:15361"/>
        <dbReference type="ChEBI" id="CHEBI:15377"/>
        <dbReference type="ChEBI" id="CHEBI:15378"/>
        <dbReference type="ChEBI" id="CHEBI:30616"/>
        <dbReference type="ChEBI" id="CHEBI:43474"/>
        <dbReference type="ChEBI" id="CHEBI:58702"/>
        <dbReference type="ChEBI" id="CHEBI:456215"/>
        <dbReference type="EC" id="2.7.9.2"/>
    </reaction>
</comment>
<evidence type="ECO:0000256" key="12">
    <source>
        <dbReference type="ARBA" id="ARBA00022842"/>
    </source>
</evidence>
<feature type="domain" description="Pyruvate phosphate dikinase AMP/ATP-binding" evidence="16">
    <location>
        <begin position="17"/>
        <end position="317"/>
    </location>
</feature>
<dbReference type="EMBL" id="PCQY01000023">
    <property type="protein sequence ID" value="PIP04551.1"/>
    <property type="molecule type" value="Genomic_DNA"/>
</dbReference>
<evidence type="ECO:0000313" key="18">
    <source>
        <dbReference type="EMBL" id="PIP04551.1"/>
    </source>
</evidence>
<keyword evidence="7" id="KW-0808">Transferase</keyword>
<comment type="cofactor">
    <cofactor evidence="1">
        <name>Mg(2+)</name>
        <dbReference type="ChEBI" id="CHEBI:18420"/>
    </cofactor>
</comment>
<evidence type="ECO:0000259" key="17">
    <source>
        <dbReference type="Pfam" id="PF02896"/>
    </source>
</evidence>
<dbReference type="InterPro" id="IPR002192">
    <property type="entry name" value="PPDK_AMP/ATP-bd"/>
</dbReference>
<keyword evidence="9" id="KW-0547">Nucleotide-binding</keyword>
<proteinExistence type="inferred from homology"/>
<reference evidence="18 19" key="1">
    <citation type="submission" date="2017-09" db="EMBL/GenBank/DDBJ databases">
        <title>Depth-based differentiation of microbial function through sediment-hosted aquifers and enrichment of novel symbionts in the deep terrestrial subsurface.</title>
        <authorList>
            <person name="Probst A.J."/>
            <person name="Ladd B."/>
            <person name="Jarett J.K."/>
            <person name="Geller-Mcgrath D.E."/>
            <person name="Sieber C.M."/>
            <person name="Emerson J.B."/>
            <person name="Anantharaman K."/>
            <person name="Thomas B.C."/>
            <person name="Malmstrom R."/>
            <person name="Stieglmeier M."/>
            <person name="Klingl A."/>
            <person name="Woyke T."/>
            <person name="Ryan C.M."/>
            <person name="Banfield J.F."/>
        </authorList>
    </citation>
    <scope>NUCLEOTIDE SEQUENCE [LARGE SCALE GENOMIC DNA]</scope>
    <source>
        <strain evidence="18">CG23_combo_of_CG06-09_8_20_14_all_40_14</strain>
    </source>
</reference>
<accession>A0A2G9XE41</accession>
<dbReference type="SUPFAM" id="SSF52009">
    <property type="entry name" value="Phosphohistidine domain"/>
    <property type="match status" value="1"/>
</dbReference>
<keyword evidence="11" id="KW-0067">ATP-binding</keyword>
<keyword evidence="10" id="KW-0418">Kinase</keyword>
<dbReference type="GO" id="GO:0046872">
    <property type="term" value="F:metal ion binding"/>
    <property type="evidence" value="ECO:0007669"/>
    <property type="project" value="UniProtKB-KW"/>
</dbReference>
<evidence type="ECO:0000256" key="13">
    <source>
        <dbReference type="ARBA" id="ARBA00033470"/>
    </source>
</evidence>
<evidence type="ECO:0000256" key="1">
    <source>
        <dbReference type="ARBA" id="ARBA00001946"/>
    </source>
</evidence>
<keyword evidence="12" id="KW-0460">Magnesium</keyword>
<keyword evidence="8" id="KW-0479">Metal-binding</keyword>
<dbReference type="InterPro" id="IPR008279">
    <property type="entry name" value="PEP-util_enz_mobile_dom"/>
</dbReference>
<evidence type="ECO:0000256" key="4">
    <source>
        <dbReference type="ARBA" id="ARBA00007837"/>
    </source>
</evidence>
<evidence type="ECO:0000256" key="6">
    <source>
        <dbReference type="ARBA" id="ARBA00021623"/>
    </source>
</evidence>
<evidence type="ECO:0000259" key="16">
    <source>
        <dbReference type="Pfam" id="PF01326"/>
    </source>
</evidence>
<dbReference type="InterPro" id="IPR040442">
    <property type="entry name" value="Pyrv_kinase-like_dom_sf"/>
</dbReference>
<evidence type="ECO:0000256" key="9">
    <source>
        <dbReference type="ARBA" id="ARBA00022741"/>
    </source>
</evidence>
<evidence type="ECO:0000256" key="11">
    <source>
        <dbReference type="ARBA" id="ARBA00022840"/>
    </source>
</evidence>
<dbReference type="Gene3D" id="3.20.20.60">
    <property type="entry name" value="Phosphoenolpyruvate-binding domains"/>
    <property type="match status" value="1"/>
</dbReference>
<evidence type="ECO:0000256" key="3">
    <source>
        <dbReference type="ARBA" id="ARBA00004742"/>
    </source>
</evidence>
<dbReference type="InterPro" id="IPR000121">
    <property type="entry name" value="PEP_util_C"/>
</dbReference>
<name>A0A2G9XE41_UNCKA</name>
<dbReference type="Pfam" id="PF02896">
    <property type="entry name" value="PEP-utilizers_C"/>
    <property type="match status" value="1"/>
</dbReference>
<dbReference type="PIRSF" id="PIRSF000854">
    <property type="entry name" value="PEP_synthase"/>
    <property type="match status" value="1"/>
</dbReference>
<dbReference type="Gene3D" id="3.50.30.10">
    <property type="entry name" value="Phosphohistidine domain"/>
    <property type="match status" value="1"/>
</dbReference>
<gene>
    <name evidence="18" type="ORF">COX53_01825</name>
</gene>
<feature type="domain" description="PEP-utilising enzyme C-terminal" evidence="17">
    <location>
        <begin position="452"/>
        <end position="739"/>
    </location>
</feature>
<dbReference type="InterPro" id="IPR013815">
    <property type="entry name" value="ATP_grasp_subdomain_1"/>
</dbReference>
<dbReference type="UniPathway" id="UPA00138"/>
<dbReference type="GO" id="GO:0008986">
    <property type="term" value="F:pyruvate, water dikinase activity"/>
    <property type="evidence" value="ECO:0007669"/>
    <property type="project" value="UniProtKB-EC"/>
</dbReference>
<comment type="similarity">
    <text evidence="4">Belongs to the PEP-utilizing enzyme family.</text>
</comment>
<dbReference type="PROSITE" id="PS00370">
    <property type="entry name" value="PEP_ENZYMES_PHOS_SITE"/>
    <property type="match status" value="1"/>
</dbReference>
<dbReference type="NCBIfam" id="NF005057">
    <property type="entry name" value="PRK06464.1"/>
    <property type="match status" value="1"/>
</dbReference>
<comment type="pathway">
    <text evidence="3">Carbohydrate biosynthesis; gluconeogenesis.</text>
</comment>
<feature type="domain" description="PEP-utilising enzyme mobile" evidence="15">
    <location>
        <begin position="357"/>
        <end position="428"/>
    </location>
</feature>